<feature type="transmembrane region" description="Helical" evidence="10">
    <location>
        <begin position="29"/>
        <end position="49"/>
    </location>
</feature>
<feature type="transmembrane region" description="Helical" evidence="10">
    <location>
        <begin position="387"/>
        <end position="405"/>
    </location>
</feature>
<feature type="transmembrane region" description="Helical" evidence="10">
    <location>
        <begin position="6"/>
        <end position="22"/>
    </location>
</feature>
<keyword evidence="3" id="KW-1003">Cell membrane</keyword>
<accession>A0ABX8SI94</accession>
<dbReference type="InterPro" id="IPR018422">
    <property type="entry name" value="Cation/H_exchanger_CPA1"/>
</dbReference>
<dbReference type="PANTHER" id="PTHR10110:SF86">
    <property type="entry name" value="SODIUM_HYDROGEN EXCHANGER 7"/>
    <property type="match status" value="1"/>
</dbReference>
<feature type="transmembrane region" description="Helical" evidence="10">
    <location>
        <begin position="417"/>
        <end position="438"/>
    </location>
</feature>
<keyword evidence="6" id="KW-0915">Sodium</keyword>
<feature type="transmembrane region" description="Helical" evidence="10">
    <location>
        <begin position="84"/>
        <end position="106"/>
    </location>
</feature>
<dbReference type="EMBL" id="CP079216">
    <property type="protein sequence ID" value="QXT61863.1"/>
    <property type="molecule type" value="Genomic_DNA"/>
</dbReference>
<dbReference type="PANTHER" id="PTHR10110">
    <property type="entry name" value="SODIUM/HYDROGEN EXCHANGER"/>
    <property type="match status" value="1"/>
</dbReference>
<evidence type="ECO:0000256" key="1">
    <source>
        <dbReference type="ARBA" id="ARBA00004651"/>
    </source>
</evidence>
<feature type="transmembrane region" description="Helical" evidence="10">
    <location>
        <begin position="55"/>
        <end position="72"/>
    </location>
</feature>
<dbReference type="Proteomes" id="UP000824504">
    <property type="component" value="Chromosome"/>
</dbReference>
<evidence type="ECO:0000313" key="13">
    <source>
        <dbReference type="Proteomes" id="UP000824504"/>
    </source>
</evidence>
<dbReference type="Pfam" id="PF00999">
    <property type="entry name" value="Na_H_Exchanger"/>
    <property type="match status" value="1"/>
</dbReference>
<keyword evidence="8 10" id="KW-0472">Membrane</keyword>
<evidence type="ECO:0000256" key="10">
    <source>
        <dbReference type="SAM" id="Phobius"/>
    </source>
</evidence>
<protein>
    <submittedName>
        <fullName evidence="12">Cation:proton antiporter</fullName>
    </submittedName>
</protein>
<evidence type="ECO:0000259" key="11">
    <source>
        <dbReference type="Pfam" id="PF00999"/>
    </source>
</evidence>
<organism evidence="12 13">
    <name type="scientific">Tessaracoccus palaemonis</name>
    <dbReference type="NCBI Taxonomy" id="2829499"/>
    <lineage>
        <taxon>Bacteria</taxon>
        <taxon>Bacillati</taxon>
        <taxon>Actinomycetota</taxon>
        <taxon>Actinomycetes</taxon>
        <taxon>Propionibacteriales</taxon>
        <taxon>Propionibacteriaceae</taxon>
        <taxon>Tessaracoccus</taxon>
    </lineage>
</organism>
<evidence type="ECO:0000256" key="5">
    <source>
        <dbReference type="ARBA" id="ARBA00022989"/>
    </source>
</evidence>
<keyword evidence="2" id="KW-0813">Transport</keyword>
<dbReference type="RefSeq" id="WP_219080202.1">
    <property type="nucleotide sequence ID" value="NZ_CP079216.1"/>
</dbReference>
<keyword evidence="13" id="KW-1185">Reference proteome</keyword>
<feature type="transmembrane region" description="Helical" evidence="10">
    <location>
        <begin position="210"/>
        <end position="228"/>
    </location>
</feature>
<evidence type="ECO:0000256" key="2">
    <source>
        <dbReference type="ARBA" id="ARBA00022448"/>
    </source>
</evidence>
<keyword evidence="4 10" id="KW-0812">Transmembrane</keyword>
<evidence type="ECO:0000256" key="6">
    <source>
        <dbReference type="ARBA" id="ARBA00023053"/>
    </source>
</evidence>
<evidence type="ECO:0000256" key="7">
    <source>
        <dbReference type="ARBA" id="ARBA00023065"/>
    </source>
</evidence>
<feature type="domain" description="Cation/H+ exchanger transmembrane" evidence="11">
    <location>
        <begin position="14"/>
        <end position="438"/>
    </location>
</feature>
<keyword evidence="7" id="KW-0406">Ion transport</keyword>
<evidence type="ECO:0000256" key="4">
    <source>
        <dbReference type="ARBA" id="ARBA00022692"/>
    </source>
</evidence>
<evidence type="ECO:0000256" key="3">
    <source>
        <dbReference type="ARBA" id="ARBA00022475"/>
    </source>
</evidence>
<gene>
    <name evidence="12" type="ORF">KDB89_08655</name>
</gene>
<feature type="transmembrane region" description="Helical" evidence="10">
    <location>
        <begin position="182"/>
        <end position="203"/>
    </location>
</feature>
<feature type="transmembrane region" description="Helical" evidence="10">
    <location>
        <begin position="266"/>
        <end position="283"/>
    </location>
</feature>
<feature type="transmembrane region" description="Helical" evidence="10">
    <location>
        <begin position="303"/>
        <end position="328"/>
    </location>
</feature>
<evidence type="ECO:0000256" key="9">
    <source>
        <dbReference type="ARBA" id="ARBA00023201"/>
    </source>
</evidence>
<keyword evidence="5 10" id="KW-1133">Transmembrane helix</keyword>
<evidence type="ECO:0000313" key="12">
    <source>
        <dbReference type="EMBL" id="QXT61863.1"/>
    </source>
</evidence>
<evidence type="ECO:0000256" key="8">
    <source>
        <dbReference type="ARBA" id="ARBA00023136"/>
    </source>
</evidence>
<sequence length="565" mass="60497">MDDALLLIAAAVIIIVVVSVAAKRFGIAAPVALVVVGLLVSLVPGVPTVALEPEWILIGVLPPLLYSAAVNMPTTDFRRDFGAIGALSVLLVIASAFASGAVIYWLLPDLSFASAVALGAVISPPDAVAATSIGRRLGLPSRLVTILEGEGLVNDATALVLMRTAIAATAGGISLGGALGDFAYAVVVAVVVGFVVGAVSVWGRSKVDDPVLTSLISFVVPFLAYIPAEELGASGVLAVVVTGLITGATSVKHLTPHDRMAERTNWRTISLILESGVFLLMGFQLMDLVDDVIDGGLSVGHAVLIGMAATAVLIAVRCVFVIPLMAWLRNRQDRSRDLLGRMDDFRERVDAAPDHPRKAQVERRLDRVEADAQFYTEQMLGWRGGAVIAWSGMRGVVTLAAAQSLPHSFPYRSELTLIAFTVAIVTLIGHGSTLPWVIRTLGVRGDDEARQREDYVRLVEELSRATMDALDSDALRRADGSRFSAEIVEQARKRALKADSRKFTKATEELSDELRQTLELQRMMAEARQEALLEARSKGTYRSSTIRRAQGFLDAQATRFGIVAE</sequence>
<feature type="transmembrane region" description="Helical" evidence="10">
    <location>
        <begin position="234"/>
        <end position="254"/>
    </location>
</feature>
<keyword evidence="9" id="KW-0739">Sodium transport</keyword>
<reference evidence="12 13" key="1">
    <citation type="submission" date="2021-07" db="EMBL/GenBank/DDBJ databases">
        <title>complete genome sequencing of Tessaracoccus sp.J1M15.</title>
        <authorList>
            <person name="Bae J.-W."/>
            <person name="Kim D.-y."/>
        </authorList>
    </citation>
    <scope>NUCLEOTIDE SEQUENCE [LARGE SCALE GENOMIC DNA]</scope>
    <source>
        <strain evidence="12 13">J1M15</strain>
    </source>
</reference>
<proteinExistence type="predicted"/>
<name>A0ABX8SI94_9ACTN</name>
<comment type="subcellular location">
    <subcellularLocation>
        <location evidence="1">Cell membrane</location>
        <topology evidence="1">Multi-pass membrane protein</topology>
    </subcellularLocation>
</comment>
<dbReference type="InterPro" id="IPR006153">
    <property type="entry name" value="Cation/H_exchanger_TM"/>
</dbReference>